<dbReference type="EMBL" id="AYXG01000187">
    <property type="protein sequence ID" value="EWC59738.1"/>
    <property type="molecule type" value="Genomic_DNA"/>
</dbReference>
<reference evidence="1 2" key="1">
    <citation type="journal article" date="2014" name="Genome Announc.">
        <title>Draft Genome Sequence of the Antitrypanosomally Active Sponge-Associated Bacterium Actinokineospora sp. Strain EG49.</title>
        <authorList>
            <person name="Harjes J."/>
            <person name="Ryu T."/>
            <person name="Abdelmohsen U.R."/>
            <person name="Moitinho-Silva L."/>
            <person name="Horn H."/>
            <person name="Ravasi T."/>
            <person name="Hentschel U."/>
        </authorList>
    </citation>
    <scope>NUCLEOTIDE SEQUENCE [LARGE SCALE GENOMIC DNA]</scope>
    <source>
        <strain evidence="1 2">EG49</strain>
    </source>
</reference>
<sequence length="97" mass="10442">MIFISIDDTSEFVIVDVRDGTPSTGEAVLFDGVLDVSTLSVTGGGTTTAQSLLLPDSREQKVTITANGTDRSNIRHVTIHFPEYADPDMPDGAWMNL</sequence>
<comment type="caution">
    <text evidence="1">The sequence shown here is derived from an EMBL/GenBank/DDBJ whole genome shotgun (WGS) entry which is preliminary data.</text>
</comment>
<name>W7IHF2_9PSEU</name>
<organism evidence="1 2">
    <name type="scientific">Actinokineospora spheciospongiae</name>
    <dbReference type="NCBI Taxonomy" id="909613"/>
    <lineage>
        <taxon>Bacteria</taxon>
        <taxon>Bacillati</taxon>
        <taxon>Actinomycetota</taxon>
        <taxon>Actinomycetes</taxon>
        <taxon>Pseudonocardiales</taxon>
        <taxon>Pseudonocardiaceae</taxon>
        <taxon>Actinokineospora</taxon>
    </lineage>
</organism>
<protein>
    <submittedName>
        <fullName evidence="1">Uncharacterized protein</fullName>
    </submittedName>
</protein>
<evidence type="ECO:0000313" key="2">
    <source>
        <dbReference type="Proteomes" id="UP000019277"/>
    </source>
</evidence>
<dbReference type="Proteomes" id="UP000019277">
    <property type="component" value="Unassembled WGS sequence"/>
</dbReference>
<proteinExistence type="predicted"/>
<gene>
    <name evidence="1" type="ORF">UO65_4977</name>
</gene>
<accession>W7IHF2</accession>
<evidence type="ECO:0000313" key="1">
    <source>
        <dbReference type="EMBL" id="EWC59738.1"/>
    </source>
</evidence>
<dbReference type="AlphaFoldDB" id="W7IHF2"/>
<keyword evidence="2" id="KW-1185">Reference proteome</keyword>